<evidence type="ECO:0000313" key="3">
    <source>
        <dbReference type="Proteomes" id="UP000225217"/>
    </source>
</evidence>
<organism evidence="2 3">
    <name type="scientific">Mycobacterium phage Amelie</name>
    <dbReference type="NCBI Taxonomy" id="1913035"/>
    <lineage>
        <taxon>Viruses</taxon>
        <taxon>Duplodnaviria</taxon>
        <taxon>Heunggongvirae</taxon>
        <taxon>Uroviricota</taxon>
        <taxon>Caudoviricetes</taxon>
        <taxon>Weiservirinae</taxon>
        <taxon>Anayavirus</taxon>
        <taxon>Anayavirus amelie</taxon>
    </lineage>
</organism>
<keyword evidence="3" id="KW-1185">Reference proteome</keyword>
<sequence>MTPAPYCLPCNRHHVGDCPPGERLAALVGVVLLNVAMTIVGLAAAALWLGLDLGVLPW</sequence>
<keyword evidence="1" id="KW-0472">Membrane</keyword>
<accession>A0A1J0GQA8</accession>
<proteinExistence type="predicted"/>
<name>A0A1J0GQA8_9CAUD</name>
<feature type="transmembrane region" description="Helical" evidence="1">
    <location>
        <begin position="24"/>
        <end position="49"/>
    </location>
</feature>
<keyword evidence="1" id="KW-0812">Transmembrane</keyword>
<reference evidence="2 3" key="1">
    <citation type="submission" date="2016-08" db="EMBL/GenBank/DDBJ databases">
        <authorList>
            <person name="Grinspan D."/>
            <person name="Erlich J."/>
            <person name="Cui Z.D."/>
            <person name="Khazanchi R."/>
            <person name="Shaffer C.D."/>
            <person name="Hafer-Weston K.A."/>
            <person name="Elgin S.C.R."/>
            <person name="Klyczek K."/>
            <person name="Garlena R.A."/>
            <person name="Russell D.A."/>
            <person name="Pope W.H."/>
            <person name="Jacobs-Sera D."/>
            <person name="Hendrix R.W."/>
            <person name="Hatfull G.F."/>
        </authorList>
    </citation>
    <scope>NUCLEOTIDE SEQUENCE [LARGE SCALE GENOMIC DNA]</scope>
</reference>
<evidence type="ECO:0000256" key="1">
    <source>
        <dbReference type="SAM" id="Phobius"/>
    </source>
</evidence>
<gene>
    <name evidence="2" type="ORF">SEA_AMELIE_43</name>
</gene>
<dbReference type="Proteomes" id="UP000225217">
    <property type="component" value="Segment"/>
</dbReference>
<protein>
    <submittedName>
        <fullName evidence="2">Uncharacterized protein</fullName>
    </submittedName>
</protein>
<keyword evidence="1" id="KW-1133">Transmembrane helix</keyword>
<dbReference type="EMBL" id="KX808132">
    <property type="protein sequence ID" value="APC43640.1"/>
    <property type="molecule type" value="Genomic_DNA"/>
</dbReference>
<evidence type="ECO:0000313" key="2">
    <source>
        <dbReference type="EMBL" id="APC43640.1"/>
    </source>
</evidence>